<sequence>MLGALEQLSQDVKKPGGAEWQGAAGQAAIEQAGLDVARVRSAAWSWDDVRARLPPWQDTLEAGQRLFFDAIDEAEGDGFEVGDDYTVTDSRTSCASPAERDARQAAGDRHAGFVWHRVATPSTTSRPWTAS</sequence>
<organism evidence="2 3">
    <name type="scientific">Mycobacterium heckeshornense</name>
    <dbReference type="NCBI Taxonomy" id="110505"/>
    <lineage>
        <taxon>Bacteria</taxon>
        <taxon>Bacillati</taxon>
        <taxon>Actinomycetota</taxon>
        <taxon>Actinomycetes</taxon>
        <taxon>Mycobacteriales</taxon>
        <taxon>Mycobacteriaceae</taxon>
        <taxon>Mycobacterium</taxon>
    </lineage>
</organism>
<accession>A0A2G8B385</accession>
<feature type="region of interest" description="Disordered" evidence="1">
    <location>
        <begin position="90"/>
        <end position="131"/>
    </location>
</feature>
<dbReference type="Proteomes" id="UP000595446">
    <property type="component" value="Chromosome"/>
</dbReference>
<dbReference type="RefSeq" id="WP_048893672.1">
    <property type="nucleotide sequence ID" value="NZ_AP024237.1"/>
</dbReference>
<feature type="compositionally biased region" description="Polar residues" evidence="1">
    <location>
        <begin position="120"/>
        <end position="131"/>
    </location>
</feature>
<dbReference type="OrthoDB" id="1187707at2"/>
<dbReference type="EMBL" id="AP024237">
    <property type="protein sequence ID" value="BCO36570.1"/>
    <property type="molecule type" value="Genomic_DNA"/>
</dbReference>
<evidence type="ECO:0000256" key="1">
    <source>
        <dbReference type="SAM" id="MobiDB-lite"/>
    </source>
</evidence>
<evidence type="ECO:0000313" key="2">
    <source>
        <dbReference type="EMBL" id="BCO36570.1"/>
    </source>
</evidence>
<feature type="compositionally biased region" description="Basic and acidic residues" evidence="1">
    <location>
        <begin position="98"/>
        <end position="111"/>
    </location>
</feature>
<protein>
    <submittedName>
        <fullName evidence="2">Uncharacterized protein</fullName>
    </submittedName>
</protein>
<dbReference type="AlphaFoldDB" id="A0A2G8B385"/>
<reference evidence="2 3" key="1">
    <citation type="submission" date="2020-12" db="EMBL/GenBank/DDBJ databases">
        <title>Complete genome sequence of Mycobacterium heckeshornense JCM 15655T, closely related to a pathogenic non-tuberculous mycobacterial species Mycobacterium xenopi.</title>
        <authorList>
            <person name="Yoshida M."/>
            <person name="Fukano H."/>
            <person name="Asakura T."/>
            <person name="Suzuki M."/>
            <person name="Hoshino Y."/>
        </authorList>
    </citation>
    <scope>NUCLEOTIDE SEQUENCE [LARGE SCALE GENOMIC DNA]</scope>
    <source>
        <strain evidence="2 3">JCM 15655</strain>
    </source>
</reference>
<gene>
    <name evidence="2" type="ORF">MHEC_30030</name>
</gene>
<name>A0A2G8B385_9MYCO</name>
<evidence type="ECO:0000313" key="3">
    <source>
        <dbReference type="Proteomes" id="UP000595446"/>
    </source>
</evidence>
<proteinExistence type="predicted"/>
<keyword evidence="3" id="KW-1185">Reference proteome</keyword>